<sequence length="218" mass="24351">MFWFMEGICFLPTFLVIWSSTTFIVSYLIALFEHDVDVIFPYISDTGAKPPESCVFGLMTVITAFASMATMYARYKFVEKLNETAGGAHPVLNKAAFWIGMLSCLGMCFVATFQETTITAVHDAGALLFFVSGVLYTILQSIISYKAFPYECSLALCRMRTGIATIAFLAVFPTVVCAVFVTQTTLHRKTKDEVQYKHIFTKNTTHIYNKDGRHSGSI</sequence>
<accession>A0A4W5M4G5</accession>
<dbReference type="GeneTree" id="ENSGT01030000234578"/>
<feature type="domain" description="CWH43-like N-terminal" evidence="7">
    <location>
        <begin position="9"/>
        <end position="184"/>
    </location>
</feature>
<feature type="transmembrane region" description="Helical" evidence="6">
    <location>
        <begin position="125"/>
        <end position="143"/>
    </location>
</feature>
<reference evidence="9" key="1">
    <citation type="submission" date="2018-06" db="EMBL/GenBank/DDBJ databases">
        <title>Genome assembly of Danube salmon.</title>
        <authorList>
            <person name="Macqueen D.J."/>
            <person name="Gundappa M.K."/>
        </authorList>
    </citation>
    <scope>NUCLEOTIDE SEQUENCE [LARGE SCALE GENOMIC DNA]</scope>
</reference>
<evidence type="ECO:0000259" key="7">
    <source>
        <dbReference type="Pfam" id="PF10277"/>
    </source>
</evidence>
<keyword evidence="9" id="KW-1185">Reference proteome</keyword>
<evidence type="ECO:0000256" key="5">
    <source>
        <dbReference type="ARBA" id="ARBA00023136"/>
    </source>
</evidence>
<protein>
    <submittedName>
        <fullName evidence="8">DNA-damage regulated autophagy modulator 1</fullName>
    </submittedName>
</protein>
<keyword evidence="4 6" id="KW-1133">Transmembrane helix</keyword>
<comment type="subcellular location">
    <subcellularLocation>
        <location evidence="1">Endomembrane system</location>
        <topology evidence="1">Multi-pass membrane protein</topology>
    </subcellularLocation>
</comment>
<dbReference type="Ensembl" id="ENSHHUT00000034258.1">
    <property type="protein sequence ID" value="ENSHHUP00000032918.1"/>
    <property type="gene ID" value="ENSHHUG00000020829.1"/>
</dbReference>
<feature type="transmembrane region" description="Helical" evidence="6">
    <location>
        <begin position="53"/>
        <end position="75"/>
    </location>
</feature>
<dbReference type="PANTHER" id="PTHR21324">
    <property type="entry name" value="FASTING-INDUCIBLE INTEGRAL MEMBRANE PROTEIN TM6P1-RELATED"/>
    <property type="match status" value="1"/>
</dbReference>
<comment type="similarity">
    <text evidence="2">Belongs to the DRAM/TMEM150 family.</text>
</comment>
<dbReference type="Proteomes" id="UP000314982">
    <property type="component" value="Unassembled WGS sequence"/>
</dbReference>
<feature type="transmembrane region" description="Helical" evidence="6">
    <location>
        <begin position="163"/>
        <end position="181"/>
    </location>
</feature>
<name>A0A4W5M4G5_9TELE</name>
<evidence type="ECO:0000256" key="1">
    <source>
        <dbReference type="ARBA" id="ARBA00004127"/>
    </source>
</evidence>
<dbReference type="PANTHER" id="PTHR21324:SF11">
    <property type="entry name" value="DNA DAMAGE-REGULATED AUTOPHAGY MODULATOR PROTEIN 1"/>
    <property type="match status" value="1"/>
</dbReference>
<dbReference type="Pfam" id="PF10277">
    <property type="entry name" value="Frag1"/>
    <property type="match status" value="1"/>
</dbReference>
<dbReference type="GO" id="GO:0010506">
    <property type="term" value="P:regulation of autophagy"/>
    <property type="evidence" value="ECO:0007669"/>
    <property type="project" value="TreeGrafter"/>
</dbReference>
<feature type="transmembrane region" description="Helical" evidence="6">
    <location>
        <begin position="12"/>
        <end position="32"/>
    </location>
</feature>
<reference evidence="8" key="3">
    <citation type="submission" date="2025-09" db="UniProtKB">
        <authorList>
            <consortium name="Ensembl"/>
        </authorList>
    </citation>
    <scope>IDENTIFICATION</scope>
</reference>
<dbReference type="InterPro" id="IPR050911">
    <property type="entry name" value="DRAM/TMEM150_Autophagy_Mod"/>
</dbReference>
<feature type="transmembrane region" description="Helical" evidence="6">
    <location>
        <begin position="95"/>
        <end position="113"/>
    </location>
</feature>
<evidence type="ECO:0000256" key="2">
    <source>
        <dbReference type="ARBA" id="ARBA00006565"/>
    </source>
</evidence>
<evidence type="ECO:0000256" key="4">
    <source>
        <dbReference type="ARBA" id="ARBA00022989"/>
    </source>
</evidence>
<keyword evidence="5 6" id="KW-0472">Membrane</keyword>
<keyword evidence="3 6" id="KW-0812">Transmembrane</keyword>
<evidence type="ECO:0000313" key="9">
    <source>
        <dbReference type="Proteomes" id="UP000314982"/>
    </source>
</evidence>
<evidence type="ECO:0000313" key="8">
    <source>
        <dbReference type="Ensembl" id="ENSHHUP00000032918.1"/>
    </source>
</evidence>
<proteinExistence type="inferred from homology"/>
<dbReference type="AlphaFoldDB" id="A0A4W5M4G5"/>
<organism evidence="8 9">
    <name type="scientific">Hucho hucho</name>
    <name type="common">huchen</name>
    <dbReference type="NCBI Taxonomy" id="62062"/>
    <lineage>
        <taxon>Eukaryota</taxon>
        <taxon>Metazoa</taxon>
        <taxon>Chordata</taxon>
        <taxon>Craniata</taxon>
        <taxon>Vertebrata</taxon>
        <taxon>Euteleostomi</taxon>
        <taxon>Actinopterygii</taxon>
        <taxon>Neopterygii</taxon>
        <taxon>Teleostei</taxon>
        <taxon>Protacanthopterygii</taxon>
        <taxon>Salmoniformes</taxon>
        <taxon>Salmonidae</taxon>
        <taxon>Salmoninae</taxon>
        <taxon>Hucho</taxon>
    </lineage>
</organism>
<evidence type="ECO:0000256" key="6">
    <source>
        <dbReference type="SAM" id="Phobius"/>
    </source>
</evidence>
<dbReference type="GO" id="GO:0005764">
    <property type="term" value="C:lysosome"/>
    <property type="evidence" value="ECO:0007669"/>
    <property type="project" value="TreeGrafter"/>
</dbReference>
<dbReference type="InterPro" id="IPR019402">
    <property type="entry name" value="CWH43_N"/>
</dbReference>
<evidence type="ECO:0000256" key="3">
    <source>
        <dbReference type="ARBA" id="ARBA00022692"/>
    </source>
</evidence>
<reference evidence="8" key="2">
    <citation type="submission" date="2025-08" db="UniProtKB">
        <authorList>
            <consortium name="Ensembl"/>
        </authorList>
    </citation>
    <scope>IDENTIFICATION</scope>
</reference>
<dbReference type="GO" id="GO:0012505">
    <property type="term" value="C:endomembrane system"/>
    <property type="evidence" value="ECO:0007669"/>
    <property type="project" value="UniProtKB-SubCell"/>
</dbReference>